<dbReference type="Proteomes" id="UP000054359">
    <property type="component" value="Unassembled WGS sequence"/>
</dbReference>
<dbReference type="EMBL" id="KK119387">
    <property type="protein sequence ID" value="KFM75567.1"/>
    <property type="molecule type" value="Genomic_DNA"/>
</dbReference>
<accession>A0A087UDX8</accession>
<feature type="non-terminal residue" evidence="1">
    <location>
        <position position="122"/>
    </location>
</feature>
<protein>
    <submittedName>
        <fullName evidence="1">Uncharacterized protein</fullName>
    </submittedName>
</protein>
<proteinExistence type="predicted"/>
<name>A0A087UDX8_STEMI</name>
<organism evidence="1 2">
    <name type="scientific">Stegodyphus mimosarum</name>
    <name type="common">African social velvet spider</name>
    <dbReference type="NCBI Taxonomy" id="407821"/>
    <lineage>
        <taxon>Eukaryota</taxon>
        <taxon>Metazoa</taxon>
        <taxon>Ecdysozoa</taxon>
        <taxon>Arthropoda</taxon>
        <taxon>Chelicerata</taxon>
        <taxon>Arachnida</taxon>
        <taxon>Araneae</taxon>
        <taxon>Araneomorphae</taxon>
        <taxon>Entelegynae</taxon>
        <taxon>Eresoidea</taxon>
        <taxon>Eresidae</taxon>
        <taxon>Stegodyphus</taxon>
    </lineage>
</organism>
<gene>
    <name evidence="1" type="ORF">X975_10954</name>
</gene>
<dbReference type="AlphaFoldDB" id="A0A087UDX8"/>
<evidence type="ECO:0000313" key="2">
    <source>
        <dbReference type="Proteomes" id="UP000054359"/>
    </source>
</evidence>
<keyword evidence="2" id="KW-1185">Reference proteome</keyword>
<reference evidence="1 2" key="1">
    <citation type="submission" date="2013-11" db="EMBL/GenBank/DDBJ databases">
        <title>Genome sequencing of Stegodyphus mimosarum.</title>
        <authorList>
            <person name="Bechsgaard J."/>
        </authorList>
    </citation>
    <scope>NUCLEOTIDE SEQUENCE [LARGE SCALE GENOMIC DNA]</scope>
</reference>
<sequence>MSGTRRIPGRFADTSLPEESLGVYGTVVHSPEERDRFRARTRRPPDFRSRYRNQWRDSTGIGRVPFRATKPHSQYHYGSVVTHGERHPLGGFAEFPQEIGQRTGGGARVERIDKIPFAGKLK</sequence>
<dbReference type="OrthoDB" id="6433910at2759"/>
<evidence type="ECO:0000313" key="1">
    <source>
        <dbReference type="EMBL" id="KFM75567.1"/>
    </source>
</evidence>